<organism evidence="2 3">
    <name type="scientific">Demequina activiva</name>
    <dbReference type="NCBI Taxonomy" id="1582364"/>
    <lineage>
        <taxon>Bacteria</taxon>
        <taxon>Bacillati</taxon>
        <taxon>Actinomycetota</taxon>
        <taxon>Actinomycetes</taxon>
        <taxon>Micrococcales</taxon>
        <taxon>Demequinaceae</taxon>
        <taxon>Demequina</taxon>
    </lineage>
</organism>
<keyword evidence="1" id="KW-1133">Transmembrane helix</keyword>
<dbReference type="AlphaFoldDB" id="A0A919UFH9"/>
<dbReference type="RefSeq" id="WP_275404499.1">
    <property type="nucleotide sequence ID" value="NZ_BONR01000001.1"/>
</dbReference>
<dbReference type="EMBL" id="BONR01000001">
    <property type="protein sequence ID" value="GIG53499.1"/>
    <property type="molecule type" value="Genomic_DNA"/>
</dbReference>
<comment type="caution">
    <text evidence="2">The sequence shown here is derived from an EMBL/GenBank/DDBJ whole genome shotgun (WGS) entry which is preliminary data.</text>
</comment>
<evidence type="ECO:0000313" key="3">
    <source>
        <dbReference type="Proteomes" id="UP000652354"/>
    </source>
</evidence>
<accession>A0A919UFH9</accession>
<proteinExistence type="predicted"/>
<evidence type="ECO:0000313" key="2">
    <source>
        <dbReference type="EMBL" id="GIG53499.1"/>
    </source>
</evidence>
<gene>
    <name evidence="2" type="ORF">Dac01nite_02510</name>
</gene>
<name>A0A919UFH9_9MICO</name>
<sequence>MSNQTPRRTGNPLAIVLWVIVGAGLVYGVSQTVIKASALFTG</sequence>
<evidence type="ECO:0000256" key="1">
    <source>
        <dbReference type="SAM" id="Phobius"/>
    </source>
</evidence>
<protein>
    <submittedName>
        <fullName evidence="2">Uncharacterized protein</fullName>
    </submittedName>
</protein>
<keyword evidence="1" id="KW-0812">Transmembrane</keyword>
<keyword evidence="1" id="KW-0472">Membrane</keyword>
<feature type="transmembrane region" description="Helical" evidence="1">
    <location>
        <begin position="12"/>
        <end position="34"/>
    </location>
</feature>
<dbReference type="Proteomes" id="UP000652354">
    <property type="component" value="Unassembled WGS sequence"/>
</dbReference>
<reference evidence="2" key="1">
    <citation type="submission" date="2021-01" db="EMBL/GenBank/DDBJ databases">
        <title>Whole genome shotgun sequence of Demequina activiva NBRC 110675.</title>
        <authorList>
            <person name="Komaki H."/>
            <person name="Tamura T."/>
        </authorList>
    </citation>
    <scope>NUCLEOTIDE SEQUENCE</scope>
    <source>
        <strain evidence="2">NBRC 110675</strain>
    </source>
</reference>
<keyword evidence="3" id="KW-1185">Reference proteome</keyword>